<dbReference type="InterPro" id="IPR011992">
    <property type="entry name" value="EF-hand-dom_pair"/>
</dbReference>
<accession>A0A9P1I632</accession>
<keyword evidence="9" id="KW-0575">Peroxidase</keyword>
<dbReference type="InterPro" id="IPR009091">
    <property type="entry name" value="RCC1/BLIP-II"/>
</dbReference>
<feature type="repeat" description="RCC1" evidence="29">
    <location>
        <begin position="2009"/>
        <end position="2059"/>
    </location>
</feature>
<feature type="domain" description="EF-hand" evidence="35">
    <location>
        <begin position="849"/>
        <end position="884"/>
    </location>
</feature>
<evidence type="ECO:0000256" key="9">
    <source>
        <dbReference type="ARBA" id="ARBA00022559"/>
    </source>
</evidence>
<dbReference type="InterPro" id="IPR011009">
    <property type="entry name" value="Kinase-like_dom_sf"/>
</dbReference>
<keyword evidence="18 30" id="KW-0067">ATP-binding</keyword>
<dbReference type="FunFam" id="3.30.200.20:FF:000997">
    <property type="entry name" value="NEK (NEver in mitosis Kinase) Like"/>
    <property type="match status" value="1"/>
</dbReference>
<feature type="chain" id="PRO_5040182516" description="NAD(P)H oxidase (H(2)O(2)-forming)" evidence="33">
    <location>
        <begin position="20"/>
        <end position="2454"/>
    </location>
</feature>
<dbReference type="InterPro" id="IPR017441">
    <property type="entry name" value="Protein_kinase_ATP_BS"/>
</dbReference>
<dbReference type="SUPFAM" id="SSF63380">
    <property type="entry name" value="Riboflavin synthase domain-like"/>
    <property type="match status" value="1"/>
</dbReference>
<dbReference type="Gene3D" id="1.10.640.10">
    <property type="entry name" value="Haem peroxidase domain superfamily, animal type"/>
    <property type="match status" value="1"/>
</dbReference>
<evidence type="ECO:0000256" key="31">
    <source>
        <dbReference type="SAM" id="Coils"/>
    </source>
</evidence>
<dbReference type="GO" id="GO:0005524">
    <property type="term" value="F:ATP binding"/>
    <property type="evidence" value="ECO:0007669"/>
    <property type="project" value="UniProtKB-UniRule"/>
</dbReference>
<evidence type="ECO:0000259" key="35">
    <source>
        <dbReference type="PROSITE" id="PS50222"/>
    </source>
</evidence>
<evidence type="ECO:0000259" key="36">
    <source>
        <dbReference type="PROSITE" id="PS51384"/>
    </source>
</evidence>
<dbReference type="InterPro" id="IPR000719">
    <property type="entry name" value="Prot_kinase_dom"/>
</dbReference>
<dbReference type="InterPro" id="IPR008271">
    <property type="entry name" value="Ser/Thr_kinase_AS"/>
</dbReference>
<dbReference type="Pfam" id="PF00069">
    <property type="entry name" value="Pkinase"/>
    <property type="match status" value="1"/>
</dbReference>
<dbReference type="GO" id="GO:0020037">
    <property type="term" value="F:heme binding"/>
    <property type="evidence" value="ECO:0007669"/>
    <property type="project" value="InterPro"/>
</dbReference>
<keyword evidence="28" id="KW-0408">Iron</keyword>
<evidence type="ECO:0000256" key="11">
    <source>
        <dbReference type="ARBA" id="ARBA00022692"/>
    </source>
</evidence>
<dbReference type="SFLD" id="SFLDG01168">
    <property type="entry name" value="Ferric_reductase_subgroup_(FRE"/>
    <property type="match status" value="1"/>
</dbReference>
<feature type="domain" description="Protein kinase" evidence="34">
    <location>
        <begin position="1642"/>
        <end position="1899"/>
    </location>
</feature>
<keyword evidence="19" id="KW-0460">Magnesium</keyword>
<dbReference type="GO" id="GO:0005737">
    <property type="term" value="C:cytoplasm"/>
    <property type="evidence" value="ECO:0007669"/>
    <property type="project" value="UniProtKB-SubCell"/>
</dbReference>
<keyword evidence="7" id="KW-0723">Serine/threonine-protein kinase</keyword>
<evidence type="ECO:0000256" key="32">
    <source>
        <dbReference type="SAM" id="Phobius"/>
    </source>
</evidence>
<dbReference type="InterPro" id="IPR037120">
    <property type="entry name" value="Haem_peroxidase_sf_animal"/>
</dbReference>
<dbReference type="InterPro" id="IPR019791">
    <property type="entry name" value="Haem_peroxidase_animal"/>
</dbReference>
<keyword evidence="17" id="KW-0106">Calcium</keyword>
<dbReference type="GO" id="GO:0042744">
    <property type="term" value="P:hydrogen peroxide catabolic process"/>
    <property type="evidence" value="ECO:0007669"/>
    <property type="project" value="UniProtKB-KW"/>
</dbReference>
<comment type="subcellular location">
    <subcellularLocation>
        <location evidence="3">Cytoplasm</location>
    </subcellularLocation>
    <subcellularLocation>
        <location evidence="2">Membrane</location>
        <topology evidence="2">Multi-pass membrane protein</topology>
    </subcellularLocation>
</comment>
<feature type="repeat" description="RCC1" evidence="29">
    <location>
        <begin position="1957"/>
        <end position="2008"/>
    </location>
</feature>
<keyword evidence="31" id="KW-0175">Coiled coil</keyword>
<evidence type="ECO:0000256" key="28">
    <source>
        <dbReference type="PIRSR" id="PIRSR619791-2"/>
    </source>
</evidence>
<dbReference type="Gene3D" id="3.30.200.20">
    <property type="entry name" value="Phosphorylase Kinase, domain 1"/>
    <property type="match status" value="1"/>
</dbReference>
<dbReference type="Pfam" id="PF08030">
    <property type="entry name" value="NAD_binding_6"/>
    <property type="match status" value="1"/>
</dbReference>
<dbReference type="Proteomes" id="UP001152747">
    <property type="component" value="Unassembled WGS sequence"/>
</dbReference>
<dbReference type="GO" id="GO:0042335">
    <property type="term" value="P:cuticle development"/>
    <property type="evidence" value="ECO:0007669"/>
    <property type="project" value="UniProtKB-ARBA"/>
</dbReference>
<dbReference type="SFLD" id="SFLDG01169">
    <property type="entry name" value="NADPH_oxidase_subgroup_(NOX)"/>
    <property type="match status" value="1"/>
</dbReference>
<feature type="repeat" description="RCC1" evidence="29">
    <location>
        <begin position="2060"/>
        <end position="2110"/>
    </location>
</feature>
<keyword evidence="6" id="KW-0963">Cytoplasm</keyword>
<dbReference type="PROSITE" id="PS00107">
    <property type="entry name" value="PROTEIN_KINASE_ATP"/>
    <property type="match status" value="1"/>
</dbReference>
<evidence type="ECO:0000256" key="13">
    <source>
        <dbReference type="ARBA" id="ARBA00022737"/>
    </source>
</evidence>
<dbReference type="SMART" id="SM00220">
    <property type="entry name" value="S_TKc"/>
    <property type="match status" value="1"/>
</dbReference>
<comment type="cofactor">
    <cofactor evidence="1">
        <name>Mg(2+)</name>
        <dbReference type="ChEBI" id="CHEBI:18420"/>
    </cofactor>
</comment>
<dbReference type="PROSITE" id="PS00108">
    <property type="entry name" value="PROTEIN_KINASE_ST"/>
    <property type="match status" value="1"/>
</dbReference>
<keyword evidence="22" id="KW-0560">Oxidoreductase</keyword>
<evidence type="ECO:0000256" key="26">
    <source>
        <dbReference type="ARBA" id="ARBA00047455"/>
    </source>
</evidence>
<organism evidence="37 38">
    <name type="scientific">Caenorhabditis angaria</name>
    <dbReference type="NCBI Taxonomy" id="860376"/>
    <lineage>
        <taxon>Eukaryota</taxon>
        <taxon>Metazoa</taxon>
        <taxon>Ecdysozoa</taxon>
        <taxon>Nematoda</taxon>
        <taxon>Chromadorea</taxon>
        <taxon>Rhabditida</taxon>
        <taxon>Rhabditina</taxon>
        <taxon>Rhabditomorpha</taxon>
        <taxon>Rhabditoidea</taxon>
        <taxon>Rhabditidae</taxon>
        <taxon>Peloderinae</taxon>
        <taxon>Caenorhabditis</taxon>
    </lineage>
</organism>
<evidence type="ECO:0000256" key="3">
    <source>
        <dbReference type="ARBA" id="ARBA00004496"/>
    </source>
</evidence>
<keyword evidence="11 32" id="KW-0812">Transmembrane</keyword>
<comment type="caution">
    <text evidence="37">The sequence shown here is derived from an EMBL/GenBank/DDBJ whole genome shotgun (WGS) entry which is preliminary data.</text>
</comment>
<feature type="repeat" description="RCC1" evidence="29">
    <location>
        <begin position="2111"/>
        <end position="2173"/>
    </location>
</feature>
<dbReference type="SUPFAM" id="SSF56112">
    <property type="entry name" value="Protein kinase-like (PK-like)"/>
    <property type="match status" value="1"/>
</dbReference>
<comment type="catalytic activity">
    <reaction evidence="27">
        <text>NADPH + O2 + H(+) = H2O2 + NADP(+)</text>
        <dbReference type="Rhea" id="RHEA:11260"/>
        <dbReference type="ChEBI" id="CHEBI:15378"/>
        <dbReference type="ChEBI" id="CHEBI:15379"/>
        <dbReference type="ChEBI" id="CHEBI:16240"/>
        <dbReference type="ChEBI" id="CHEBI:57783"/>
        <dbReference type="ChEBI" id="CHEBI:58349"/>
        <dbReference type="EC" id="1.6.3.1"/>
    </reaction>
</comment>
<keyword evidence="7" id="KW-0808">Transferase</keyword>
<dbReference type="Gene3D" id="1.10.510.10">
    <property type="entry name" value="Transferase(Phosphotransferase) domain 1"/>
    <property type="match status" value="1"/>
</dbReference>
<evidence type="ECO:0000256" key="7">
    <source>
        <dbReference type="ARBA" id="ARBA00022527"/>
    </source>
</evidence>
<feature type="domain" description="FAD-binding FR-type" evidence="36">
    <location>
        <begin position="1205"/>
        <end position="1312"/>
    </location>
</feature>
<evidence type="ECO:0000256" key="24">
    <source>
        <dbReference type="ARBA" id="ARBA00023180"/>
    </source>
</evidence>
<dbReference type="FunFam" id="1.10.640.10:FF:000004">
    <property type="entry name" value="Dual oxidase 2"/>
    <property type="match status" value="1"/>
</dbReference>
<protein>
    <recommendedName>
        <fullName evidence="39">NAD(P)H oxidase (H(2)O(2)-forming)</fullName>
    </recommendedName>
</protein>
<dbReference type="Gene3D" id="2.40.30.10">
    <property type="entry name" value="Translation factors"/>
    <property type="match status" value="1"/>
</dbReference>
<feature type="transmembrane region" description="Helical" evidence="32">
    <location>
        <begin position="1155"/>
        <end position="1172"/>
    </location>
</feature>
<keyword evidence="8" id="KW-0597">Phosphoprotein</keyword>
<dbReference type="SUPFAM" id="SSF47473">
    <property type="entry name" value="EF-hand"/>
    <property type="match status" value="1"/>
</dbReference>
<dbReference type="Pfam" id="PF00415">
    <property type="entry name" value="RCC1"/>
    <property type="match status" value="1"/>
</dbReference>
<feature type="transmembrane region" description="Helical" evidence="32">
    <location>
        <begin position="982"/>
        <end position="1001"/>
    </location>
</feature>
<keyword evidence="14 30" id="KW-0547">Nucleotide-binding</keyword>
<evidence type="ECO:0000256" key="14">
    <source>
        <dbReference type="ARBA" id="ARBA00022741"/>
    </source>
</evidence>
<dbReference type="GO" id="GO:0042303">
    <property type="term" value="P:molting cycle"/>
    <property type="evidence" value="ECO:0007669"/>
    <property type="project" value="UniProtKB-ARBA"/>
</dbReference>
<dbReference type="InterPro" id="IPR010255">
    <property type="entry name" value="Haem_peroxidase_sf"/>
</dbReference>
<keyword evidence="25" id="KW-0376">Hydrogen peroxide</keyword>
<feature type="transmembrane region" description="Helical" evidence="32">
    <location>
        <begin position="1058"/>
        <end position="1080"/>
    </location>
</feature>
<feature type="transmembrane region" description="Helical" evidence="32">
    <location>
        <begin position="1021"/>
        <end position="1046"/>
    </location>
</feature>
<comment type="similarity">
    <text evidence="4">In the N-terminal section; belongs to the peroxidase family.</text>
</comment>
<evidence type="ECO:0000256" key="1">
    <source>
        <dbReference type="ARBA" id="ARBA00001946"/>
    </source>
</evidence>
<feature type="repeat" description="RCC1" evidence="29">
    <location>
        <begin position="2174"/>
        <end position="2227"/>
    </location>
</feature>
<dbReference type="FunFam" id="2.40.30.10:FF:000195">
    <property type="entry name" value="DUal OXidase"/>
    <property type="match status" value="1"/>
</dbReference>
<dbReference type="PROSITE" id="PS51384">
    <property type="entry name" value="FAD_FR"/>
    <property type="match status" value="1"/>
</dbReference>
<comment type="similarity">
    <text evidence="5">Belongs to the protein kinase superfamily. NEK Ser/Thr protein kinase family. NIMA subfamily.</text>
</comment>
<evidence type="ECO:0000256" key="8">
    <source>
        <dbReference type="ARBA" id="ARBA00022553"/>
    </source>
</evidence>
<dbReference type="CDD" id="cd08215">
    <property type="entry name" value="STKc_Nek"/>
    <property type="match status" value="1"/>
</dbReference>
<feature type="transmembrane region" description="Helical" evidence="32">
    <location>
        <begin position="587"/>
        <end position="609"/>
    </location>
</feature>
<keyword evidence="21 32" id="KW-1133">Transmembrane helix</keyword>
<feature type="signal peptide" evidence="33">
    <location>
        <begin position="1"/>
        <end position="19"/>
    </location>
</feature>
<dbReference type="PANTHER" id="PTHR44535">
    <property type="entry name" value="PROTEIN CBG16200"/>
    <property type="match status" value="1"/>
</dbReference>
<evidence type="ECO:0000256" key="15">
    <source>
        <dbReference type="ARBA" id="ARBA00022777"/>
    </source>
</evidence>
<dbReference type="InterPro" id="IPR013121">
    <property type="entry name" value="Fe_red_NAD-bd_6"/>
</dbReference>
<keyword evidence="16" id="KW-0274">FAD</keyword>
<evidence type="ECO:0000256" key="5">
    <source>
        <dbReference type="ARBA" id="ARBA00010886"/>
    </source>
</evidence>
<keyword evidence="38" id="KW-1185">Reference proteome</keyword>
<dbReference type="FunFam" id="1.10.510.10:FF:000262">
    <property type="entry name" value="Serine/threonine-protein kinase Nek8"/>
    <property type="match status" value="1"/>
</dbReference>
<dbReference type="InterPro" id="IPR039261">
    <property type="entry name" value="FNR_nucleotide-bd"/>
</dbReference>
<dbReference type="FunFam" id="3.40.50.80:FF:000020">
    <property type="entry name" value="Dual oxidase 1"/>
    <property type="match status" value="1"/>
</dbReference>
<dbReference type="Gene3D" id="2.130.10.30">
    <property type="entry name" value="Regulator of chromosome condensation 1/beta-lactamase-inhibitor protein II"/>
    <property type="match status" value="1"/>
</dbReference>
<dbReference type="Gene3D" id="3.40.50.80">
    <property type="entry name" value="Nucleotide-binding domain of ferredoxin-NADP reductase (FNR) module"/>
    <property type="match status" value="1"/>
</dbReference>
<dbReference type="CDD" id="cd00051">
    <property type="entry name" value="EFh"/>
    <property type="match status" value="1"/>
</dbReference>
<keyword evidence="28" id="KW-0349">Heme</keyword>
<evidence type="ECO:0000256" key="29">
    <source>
        <dbReference type="PROSITE-ProRule" id="PRU00235"/>
    </source>
</evidence>
<dbReference type="InterPro" id="IPR000408">
    <property type="entry name" value="Reg_chr_condens"/>
</dbReference>
<dbReference type="GO" id="GO:0016174">
    <property type="term" value="F:NAD(P)H oxidase H2O2-forming activity"/>
    <property type="evidence" value="ECO:0007669"/>
    <property type="project" value="UniProtKB-EC"/>
</dbReference>
<dbReference type="PROSITE" id="PS50012">
    <property type="entry name" value="RCC1_3"/>
    <property type="match status" value="5"/>
</dbReference>
<dbReference type="Gene3D" id="1.10.238.10">
    <property type="entry name" value="EF-hand"/>
    <property type="match status" value="1"/>
</dbReference>
<evidence type="ECO:0000313" key="38">
    <source>
        <dbReference type="Proteomes" id="UP001152747"/>
    </source>
</evidence>
<evidence type="ECO:0000256" key="25">
    <source>
        <dbReference type="ARBA" id="ARBA00023324"/>
    </source>
</evidence>
<dbReference type="InterPro" id="IPR013130">
    <property type="entry name" value="Fe3_Rdtase_TM_dom"/>
</dbReference>
<evidence type="ECO:0000256" key="23">
    <source>
        <dbReference type="ARBA" id="ARBA00023136"/>
    </source>
</evidence>
<dbReference type="SUPFAM" id="SSF48113">
    <property type="entry name" value="Heme-dependent peroxidases"/>
    <property type="match status" value="1"/>
</dbReference>
<dbReference type="InterPro" id="IPR017927">
    <property type="entry name" value="FAD-bd_FR_type"/>
</dbReference>
<evidence type="ECO:0000256" key="27">
    <source>
        <dbReference type="ARBA" id="ARBA00048762"/>
    </source>
</evidence>
<evidence type="ECO:0000259" key="34">
    <source>
        <dbReference type="PROSITE" id="PS50011"/>
    </source>
</evidence>
<dbReference type="GO" id="GO:0004601">
    <property type="term" value="F:peroxidase activity"/>
    <property type="evidence" value="ECO:0007669"/>
    <property type="project" value="UniProtKB-KW"/>
</dbReference>
<evidence type="ECO:0000256" key="4">
    <source>
        <dbReference type="ARBA" id="ARBA00005644"/>
    </source>
</evidence>
<dbReference type="GO" id="GO:0016020">
    <property type="term" value="C:membrane"/>
    <property type="evidence" value="ECO:0007669"/>
    <property type="project" value="UniProtKB-SubCell"/>
</dbReference>
<proteinExistence type="inferred from homology"/>
<dbReference type="OrthoDB" id="6019201at2759"/>
<sequence>MRQILLLAVFWSITYIGLGIHQNEEFQKYDGWYNNLANIKWGSAGSRLHRDAPSNYQDGVYAVNNSLPSARALSNLLFKGESGIPNTRNVTTLLAFFSQVVAYEIMKSNGVSCPLETLRIPVPKYDEVFDKKGEDNTEIPFIRAKYDKSTGNGLNSPREQINEVTSWLDGSFIYGTSEPWVASLRSFKNGRLLEGVPGYPPLNNPHIPLNNPAPPQIHRLMSPDRLFMLGDSRVNENPGLLSFGLILFRWHNFLADRINIDHPDWTDEQTFQAARRFVIASLQKIIAYDFVPALLGGIELDPYTKYMPHVPPGISHAFSAAAFRFPHSIVPPAMLLRKRGKKCEFRTEVGGYPALRLCQNWWNAQDIVREYSVDEIVLGMASQIAERDDNIVVEDLRDYIFGPMHFSRLDVVASSIMRGRDNGLPPYNVLRRVFSLEPKTWQTINVEFYKNHREKIEALKELYSGNIDALDSYVGGMLEGGENGPGELFIAIIKDQFQRIRDGDRFWFENRLNGLFNDQEIENIRKWTLRDIIKATTDIDETMLQKDVFFFKEGDPCPQPFQVNTTNLEPCVPFMRSTYWTDNDTTYVFTLIGLICIPIICFGIGRFLVNRRVSIGHHQACDSLNTLFPSETCSKAEVYGVNALEWIQEEYIRQVRVEIENSTMTLLKPRGRGVLRKLRFEEGQKIEIIHSIPQSSKVHGPFVLISQKRNNHIVFRLPSDYDLSQFLENITVAVRSVNAQLEARSEENYVILEHAVTKEKRQDELDHFFREAYARAFDKNDLSDGTFTINEDDEMYNETITREELASAMGMRENDVFVKRLFAMTAKQNDDSISFQEFFQSLKSFTKGTQHDKFRQIFDMCDTEGTGKVLRKDFADLIRSLNKKAGIAIDQTKEDNLIRSVIFNAGVKQKSEYLTERDFELIFGKFSDDRPVGFPVNRNQPTSDRASLNSFAVVEKSTIDISAPQTYWRNLTAFLETYRQHVFILFVFYAANIILFLERFWHYRYMTEHRDLRRVMGAGIAITRGAAGSLSFCMALVLLTVCRNLITILRETVISQFIPFDSAIGFHKIIALTAAFWATVHTVGHCVNFYHVGTQSQEGLTCLFQEAVFGSNFLPSISYWFFSTITGLTGLALVSVMCIIYVFALPCFIRRAYHAFRLTHLLNIAFYALTILHGLPKLLDSPKFGYYILGPVILFVFDRIIGLMSYYKKLDIVNAEILPSDIIFIEFRRPRSFIYKSGQWVTVSSPAISCSGNESHAFSIASSPQDSTVKLYIKAVGPWTWKLRSEIIRAQTYNSPYPLIHLKGPYGDGNQEWMNFKVAVMVGGGIGVTPYASTLNDLVQLTSQDSFNRVRCEKVYFLWVCPSHKNYEWFVDVLKEVEKQDRKGIIETHIFVTQVFNKFDLRTTMLYICEQHFRGTNSGVSMFTGLHAQNHFGRPDFKSIFRWIANRHEDQEEIGVFSCGPNQLNEKISEGCSEANRNHATNLDLVISENAVNLQYDMLCEFDHLRSKFDEYEVGKVRNLGLNLQNRQNIIKLLDGDEMEVKKSTLTNKTSGIYQFFRWLISDILIEGAFIDFLLTTPIEEPAQLCLAVQSISKKKVSVRLVSRFLSPDLAPHNKRIVEIYIDHDRMIPNMNARATSAHNRYERIRTVGKGAFGSAVLYRRREDSSLVIIKEINMYELDSSQRRLALNEVSLLSRIEHPNIIAYYDSFEEEGVLMIEMEYADGGTLAQLLARTQNILEEENINDIMIQMLSAVAYLHDNSVLHRDLKTANVFLTKDAFVKIGDFGISKIMGTETMAQGAKTVVGTPYYISPEMCSGMTYNEKSDMWALGCILYEMCCLKKAFEGDNLPALVNNIMTCSYTPVKAPYSTEIKMVIRELLQLDPNNRPNAAQALKMLRPSDARNRHTSGSMRSSVSWSTVYELHTSTISLSSVSRLPSRISIKQVSVSETHVMVLTNENEVFGWGDNSHGQLGFEDRHRLDTPRLIDNLKERDIESVHCGSKFSVIRCDRGTILTMGNGKYLGLGRDAIDATKPVLVEHLLRENVREIICGYEHVIAVLESGDCYGWGNNQYGQLGLGPRNDHVFNPTKLTINKKIATGKACKDATILITEDGTLFAMGSNKHNKLNLAQRLGFFAKERKDNGEYVSKPTMLQGFPERVIDFSLGNYHAGVILESGQVMLFGRNENAELGHGHNQKMAVRCVKPVKSLLHHACTKVICGDGFTLVTTTEQELYFWGRKDSKDCCMFEENLEETMTNRLVKRTHSESFDPNVVTLPSLILRLQDERGEKGIRLNGISAAGKIVLVSVDSLEGKRLPSALVERTRSGSMPSSCDVTRTWLREEFDNAEVIPIDESKRRVRFDSSFANNADLSKLTESSLLQEIDTLKLKIAQQDNTFEGHRIQMSDLESKLEELKAKQAFLRSSEPPPEYQQTVKPKVTYNNFFATDKPTTSTACSIL</sequence>
<dbReference type="InterPro" id="IPR013112">
    <property type="entry name" value="FAD-bd_8"/>
</dbReference>
<feature type="transmembrane region" description="Helical" evidence="32">
    <location>
        <begin position="1184"/>
        <end position="1201"/>
    </location>
</feature>
<evidence type="ECO:0008006" key="39">
    <source>
        <dbReference type="Google" id="ProtNLM"/>
    </source>
</evidence>
<dbReference type="GO" id="GO:0009886">
    <property type="term" value="P:post-embryonic animal morphogenesis"/>
    <property type="evidence" value="ECO:0007669"/>
    <property type="project" value="UniProtKB-ARBA"/>
</dbReference>
<dbReference type="PANTHER" id="PTHR44535:SF5">
    <property type="entry name" value="PROTEIN KINASE DOMAIN-CONTAINING PROTEIN"/>
    <property type="match status" value="1"/>
</dbReference>
<evidence type="ECO:0000256" key="16">
    <source>
        <dbReference type="ARBA" id="ARBA00022827"/>
    </source>
</evidence>
<keyword evidence="12 28" id="KW-0479">Metal-binding</keyword>
<dbReference type="CDD" id="cd06186">
    <property type="entry name" value="NOX_Duox_like_FAD_NADP"/>
    <property type="match status" value="1"/>
</dbReference>
<evidence type="ECO:0000256" key="18">
    <source>
        <dbReference type="ARBA" id="ARBA00022840"/>
    </source>
</evidence>
<evidence type="ECO:0000256" key="2">
    <source>
        <dbReference type="ARBA" id="ARBA00004141"/>
    </source>
</evidence>
<dbReference type="EMBL" id="CANHGI010000001">
    <property type="protein sequence ID" value="CAI5438989.1"/>
    <property type="molecule type" value="Genomic_DNA"/>
</dbReference>
<dbReference type="InterPro" id="IPR017938">
    <property type="entry name" value="Riboflavin_synthase-like_b-brl"/>
</dbReference>
<feature type="binding site" evidence="30">
    <location>
        <position position="1671"/>
    </location>
    <ligand>
        <name>ATP</name>
        <dbReference type="ChEBI" id="CHEBI:30616"/>
    </ligand>
</feature>
<dbReference type="GO" id="GO:0005509">
    <property type="term" value="F:calcium ion binding"/>
    <property type="evidence" value="ECO:0007669"/>
    <property type="project" value="InterPro"/>
</dbReference>
<comment type="catalytic activity">
    <reaction evidence="26">
        <text>NADH + O2 + H(+) = H2O2 + NAD(+)</text>
        <dbReference type="Rhea" id="RHEA:11264"/>
        <dbReference type="ChEBI" id="CHEBI:15378"/>
        <dbReference type="ChEBI" id="CHEBI:15379"/>
        <dbReference type="ChEBI" id="CHEBI:16240"/>
        <dbReference type="ChEBI" id="CHEBI:57540"/>
        <dbReference type="ChEBI" id="CHEBI:57945"/>
        <dbReference type="EC" id="1.6.3.1"/>
    </reaction>
</comment>
<evidence type="ECO:0000256" key="21">
    <source>
        <dbReference type="ARBA" id="ARBA00022989"/>
    </source>
</evidence>
<keyword evidence="20" id="KW-0521">NADP</keyword>
<evidence type="ECO:0000256" key="20">
    <source>
        <dbReference type="ARBA" id="ARBA00022857"/>
    </source>
</evidence>
<dbReference type="PROSITE" id="PS50222">
    <property type="entry name" value="EF_HAND_2"/>
    <property type="match status" value="1"/>
</dbReference>
<keyword evidence="15" id="KW-0418">Kinase</keyword>
<dbReference type="SUPFAM" id="SSF52343">
    <property type="entry name" value="Ferredoxin reductase-like, C-terminal NADP-linked domain"/>
    <property type="match status" value="1"/>
</dbReference>
<keyword evidence="10" id="KW-0285">Flavoprotein</keyword>
<evidence type="ECO:0000256" key="12">
    <source>
        <dbReference type="ARBA" id="ARBA00022723"/>
    </source>
</evidence>
<evidence type="ECO:0000256" key="33">
    <source>
        <dbReference type="SAM" id="SignalP"/>
    </source>
</evidence>
<gene>
    <name evidence="37" type="ORF">CAMP_LOCUS1626</name>
</gene>
<feature type="binding site" description="axial binding residue" evidence="28">
    <location>
        <position position="327"/>
    </location>
    <ligand>
        <name>heme b</name>
        <dbReference type="ChEBI" id="CHEBI:60344"/>
    </ligand>
    <ligandPart>
        <name>Fe</name>
        <dbReference type="ChEBI" id="CHEBI:18248"/>
    </ligandPart>
</feature>
<dbReference type="InterPro" id="IPR002048">
    <property type="entry name" value="EF_hand_dom"/>
</dbReference>
<evidence type="ECO:0000256" key="22">
    <source>
        <dbReference type="ARBA" id="ARBA00023002"/>
    </source>
</evidence>
<feature type="coiled-coil region" evidence="31">
    <location>
        <begin position="2393"/>
        <end position="2420"/>
    </location>
</feature>
<name>A0A9P1I632_9PELO</name>
<dbReference type="GO" id="GO:0006979">
    <property type="term" value="P:response to oxidative stress"/>
    <property type="evidence" value="ECO:0007669"/>
    <property type="project" value="InterPro"/>
</dbReference>
<evidence type="ECO:0000313" key="37">
    <source>
        <dbReference type="EMBL" id="CAI5438989.1"/>
    </source>
</evidence>
<dbReference type="SFLD" id="SFLDS00052">
    <property type="entry name" value="Ferric_Reductase_Domain"/>
    <property type="match status" value="1"/>
</dbReference>
<evidence type="ECO:0000256" key="10">
    <source>
        <dbReference type="ARBA" id="ARBA00022630"/>
    </source>
</evidence>
<dbReference type="Pfam" id="PF13540">
    <property type="entry name" value="RCC1_2"/>
    <property type="match status" value="1"/>
</dbReference>
<evidence type="ECO:0000256" key="30">
    <source>
        <dbReference type="PROSITE-ProRule" id="PRU10141"/>
    </source>
</evidence>
<keyword evidence="24" id="KW-0325">Glycoprotein</keyword>
<keyword evidence="13" id="KW-0677">Repeat</keyword>
<dbReference type="Pfam" id="PF08022">
    <property type="entry name" value="FAD_binding_8"/>
    <property type="match status" value="1"/>
</dbReference>
<evidence type="ECO:0000256" key="17">
    <source>
        <dbReference type="ARBA" id="ARBA00022837"/>
    </source>
</evidence>
<keyword evidence="33" id="KW-0732">Signal</keyword>
<dbReference type="SUPFAM" id="SSF50985">
    <property type="entry name" value="RCC1/BLIP-II"/>
    <property type="match status" value="1"/>
</dbReference>
<dbReference type="PROSITE" id="PS50292">
    <property type="entry name" value="PEROXIDASE_3"/>
    <property type="match status" value="1"/>
</dbReference>
<dbReference type="SMART" id="SM00054">
    <property type="entry name" value="EFh"/>
    <property type="match status" value="2"/>
</dbReference>
<dbReference type="Pfam" id="PF01794">
    <property type="entry name" value="Ferric_reduct"/>
    <property type="match status" value="1"/>
</dbReference>
<dbReference type="CDD" id="cd09820">
    <property type="entry name" value="dual_peroxidase_like"/>
    <property type="match status" value="1"/>
</dbReference>
<dbReference type="GO" id="GO:0004674">
    <property type="term" value="F:protein serine/threonine kinase activity"/>
    <property type="evidence" value="ECO:0007669"/>
    <property type="project" value="UniProtKB-KW"/>
</dbReference>
<evidence type="ECO:0000256" key="6">
    <source>
        <dbReference type="ARBA" id="ARBA00022490"/>
    </source>
</evidence>
<dbReference type="Pfam" id="PF03098">
    <property type="entry name" value="An_peroxidase"/>
    <property type="match status" value="1"/>
</dbReference>
<reference evidence="37" key="1">
    <citation type="submission" date="2022-11" db="EMBL/GenBank/DDBJ databases">
        <authorList>
            <person name="Kikuchi T."/>
        </authorList>
    </citation>
    <scope>NUCLEOTIDE SEQUENCE</scope>
    <source>
        <strain evidence="37">PS1010</strain>
    </source>
</reference>
<feature type="transmembrane region" description="Helical" evidence="32">
    <location>
        <begin position="1119"/>
        <end position="1143"/>
    </location>
</feature>
<dbReference type="InterPro" id="IPR034821">
    <property type="entry name" value="DUOX_peroxidase"/>
</dbReference>
<keyword evidence="23 32" id="KW-0472">Membrane</keyword>
<dbReference type="GO" id="GO:0042742">
    <property type="term" value="P:defense response to bacterium"/>
    <property type="evidence" value="ECO:0007669"/>
    <property type="project" value="UniProtKB-ARBA"/>
</dbReference>
<dbReference type="PRINTS" id="PR00457">
    <property type="entry name" value="ANPEROXIDASE"/>
</dbReference>
<evidence type="ECO:0000256" key="19">
    <source>
        <dbReference type="ARBA" id="ARBA00022842"/>
    </source>
</evidence>
<dbReference type="PROSITE" id="PS50011">
    <property type="entry name" value="PROTEIN_KINASE_DOM"/>
    <property type="match status" value="1"/>
</dbReference>
<dbReference type="InterPro" id="IPR051997">
    <property type="entry name" value="STK_NEK"/>
</dbReference>